<protein>
    <recommendedName>
        <fullName evidence="2">Integrase zinc-binding domain-containing protein</fullName>
    </recommendedName>
</protein>
<accession>A0A3M7PUX8</accession>
<gene>
    <name evidence="3" type="ORF">BpHYR1_038791</name>
</gene>
<evidence type="ECO:0000313" key="4">
    <source>
        <dbReference type="Proteomes" id="UP000276133"/>
    </source>
</evidence>
<evidence type="ECO:0000313" key="3">
    <source>
        <dbReference type="EMBL" id="RNA02764.1"/>
    </source>
</evidence>
<dbReference type="OrthoDB" id="425619at2759"/>
<keyword evidence="1" id="KW-0175">Coiled coil</keyword>
<evidence type="ECO:0000256" key="1">
    <source>
        <dbReference type="SAM" id="Coils"/>
    </source>
</evidence>
<dbReference type="AlphaFoldDB" id="A0A3M7PUX8"/>
<name>A0A3M7PUX8_BRAPC</name>
<dbReference type="Gene3D" id="1.10.340.70">
    <property type="match status" value="1"/>
</dbReference>
<feature type="non-terminal residue" evidence="3">
    <location>
        <position position="1"/>
    </location>
</feature>
<evidence type="ECO:0000259" key="2">
    <source>
        <dbReference type="Pfam" id="PF17921"/>
    </source>
</evidence>
<feature type="domain" description="Integrase zinc-binding" evidence="2">
    <location>
        <begin position="173"/>
        <end position="206"/>
    </location>
</feature>
<reference evidence="3 4" key="1">
    <citation type="journal article" date="2018" name="Sci. Rep.">
        <title>Genomic signatures of local adaptation to the degree of environmental predictability in rotifers.</title>
        <authorList>
            <person name="Franch-Gras L."/>
            <person name="Hahn C."/>
            <person name="Garcia-Roger E.M."/>
            <person name="Carmona M.J."/>
            <person name="Serra M."/>
            <person name="Gomez A."/>
        </authorList>
    </citation>
    <scope>NUCLEOTIDE SEQUENCE [LARGE SCALE GENOMIC DNA]</scope>
    <source>
        <strain evidence="3">HYR1</strain>
    </source>
</reference>
<keyword evidence="4" id="KW-1185">Reference proteome</keyword>
<sequence length="524" mass="62278">DSNLLTSEKPLVLISSPNYKTVNDLNLTPLNNIKTKVGNCIMERSENGKHKPNFKQITRSFNTLRRRCKALGIIEVSFPKISNRWHQFAKIINKTLIDHGVNCTVYTNKETIGQINESFSLSKDIIKLQNEDKHISTLKEKLKLKKIKGYIVENDILLKIRKWRNKIYKQLVIPQCLKRDILEMCHDHFFGAHLGHEKTWAKLTRTHIVKQAEINKKYYDQKYNKPPTSFNAFDQIRIKQPQTKTGLKKKLRNDLWSEPYKITEVLSDQNIQVNLKGKNKIINIKTRQLRMNNKIYKPVGQNMNMRMRNINKQIRETNNACYWRRQASRVRNSIRKTQRKNYRRKQREIENQNKIVRTLKNRLRGEMSELDNIFQPELPKIQPLMEIEFDDELMKSRGLIMPFDLFVDKDWNKPHFKMNNSKFNLKHLMPFEISSKVSSKTLASKERRYEEIIFEPPIRTRRWNKGTQVDIVKHTHKIQRTLKEVIPRPYQQVCDRITRKMSSGSAITITRILPNTLLFILFIF</sequence>
<dbReference type="Pfam" id="PF17921">
    <property type="entry name" value="Integrase_H2C2"/>
    <property type="match status" value="1"/>
</dbReference>
<dbReference type="InterPro" id="IPR041588">
    <property type="entry name" value="Integrase_H2C2"/>
</dbReference>
<dbReference type="Proteomes" id="UP000276133">
    <property type="component" value="Unassembled WGS sequence"/>
</dbReference>
<comment type="caution">
    <text evidence="3">The sequence shown here is derived from an EMBL/GenBank/DDBJ whole genome shotgun (WGS) entry which is preliminary data.</text>
</comment>
<dbReference type="Gene3D" id="3.40.220.10">
    <property type="entry name" value="Leucine Aminopeptidase, subunit E, domain 1"/>
    <property type="match status" value="1"/>
</dbReference>
<feature type="coiled-coil region" evidence="1">
    <location>
        <begin position="335"/>
        <end position="362"/>
    </location>
</feature>
<organism evidence="3 4">
    <name type="scientific">Brachionus plicatilis</name>
    <name type="common">Marine rotifer</name>
    <name type="synonym">Brachionus muelleri</name>
    <dbReference type="NCBI Taxonomy" id="10195"/>
    <lineage>
        <taxon>Eukaryota</taxon>
        <taxon>Metazoa</taxon>
        <taxon>Spiralia</taxon>
        <taxon>Gnathifera</taxon>
        <taxon>Rotifera</taxon>
        <taxon>Eurotatoria</taxon>
        <taxon>Monogononta</taxon>
        <taxon>Pseudotrocha</taxon>
        <taxon>Ploima</taxon>
        <taxon>Brachionidae</taxon>
        <taxon>Brachionus</taxon>
    </lineage>
</organism>
<dbReference type="InterPro" id="IPR043472">
    <property type="entry name" value="Macro_dom-like"/>
</dbReference>
<proteinExistence type="predicted"/>
<dbReference type="EMBL" id="REGN01008762">
    <property type="protein sequence ID" value="RNA02764.1"/>
    <property type="molecule type" value="Genomic_DNA"/>
</dbReference>